<dbReference type="EMBL" id="FOLL01000020">
    <property type="protein sequence ID" value="SFC70797.1"/>
    <property type="molecule type" value="Genomic_DNA"/>
</dbReference>
<dbReference type="PANTHER" id="PTHR35008:SF4">
    <property type="entry name" value="BLL4482 PROTEIN"/>
    <property type="match status" value="1"/>
</dbReference>
<dbReference type="InterPro" id="IPR051459">
    <property type="entry name" value="Cytochrome_c-type_DH"/>
</dbReference>
<reference evidence="7" key="1">
    <citation type="submission" date="2016-10" db="EMBL/GenBank/DDBJ databases">
        <authorList>
            <person name="Varghese N."/>
            <person name="Submissions S."/>
        </authorList>
    </citation>
    <scope>NUCLEOTIDE SEQUENCE [LARGE SCALE GENOMIC DNA]</scope>
    <source>
        <strain evidence="7">DSM 22900</strain>
    </source>
</reference>
<gene>
    <name evidence="6" type="ORF">SAMN05421747_12053</name>
</gene>
<dbReference type="Pfam" id="PF00034">
    <property type="entry name" value="Cytochrom_C"/>
    <property type="match status" value="1"/>
</dbReference>
<organism evidence="6 7">
    <name type="scientific">Parapedobacter composti</name>
    <dbReference type="NCBI Taxonomy" id="623281"/>
    <lineage>
        <taxon>Bacteria</taxon>
        <taxon>Pseudomonadati</taxon>
        <taxon>Bacteroidota</taxon>
        <taxon>Sphingobacteriia</taxon>
        <taxon>Sphingobacteriales</taxon>
        <taxon>Sphingobacteriaceae</taxon>
        <taxon>Parapedobacter</taxon>
    </lineage>
</organism>
<name>A0A1I1LCD1_9SPHI</name>
<dbReference type="AlphaFoldDB" id="A0A1I1LCD1"/>
<feature type="domain" description="Cytochrome c" evidence="5">
    <location>
        <begin position="32"/>
        <end position="121"/>
    </location>
</feature>
<dbReference type="GO" id="GO:0020037">
    <property type="term" value="F:heme binding"/>
    <property type="evidence" value="ECO:0007669"/>
    <property type="project" value="InterPro"/>
</dbReference>
<dbReference type="PROSITE" id="PS51257">
    <property type="entry name" value="PROKAR_LIPOPROTEIN"/>
    <property type="match status" value="1"/>
</dbReference>
<dbReference type="Proteomes" id="UP000199577">
    <property type="component" value="Unassembled WGS sequence"/>
</dbReference>
<evidence type="ECO:0000313" key="7">
    <source>
        <dbReference type="Proteomes" id="UP000199577"/>
    </source>
</evidence>
<dbReference type="GO" id="GO:0009055">
    <property type="term" value="F:electron transfer activity"/>
    <property type="evidence" value="ECO:0007669"/>
    <property type="project" value="InterPro"/>
</dbReference>
<keyword evidence="2 4" id="KW-0479">Metal-binding</keyword>
<dbReference type="RefSeq" id="WP_090974805.1">
    <property type="nucleotide sequence ID" value="NZ_FOLL01000020.1"/>
</dbReference>
<evidence type="ECO:0000313" key="6">
    <source>
        <dbReference type="EMBL" id="SFC70797.1"/>
    </source>
</evidence>
<accession>A0A1I1LCD1</accession>
<dbReference type="STRING" id="623281.SAMN05421747_12053"/>
<evidence type="ECO:0000256" key="4">
    <source>
        <dbReference type="PROSITE-ProRule" id="PRU00433"/>
    </source>
</evidence>
<dbReference type="InterPro" id="IPR036909">
    <property type="entry name" value="Cyt_c-like_dom_sf"/>
</dbReference>
<proteinExistence type="predicted"/>
<evidence type="ECO:0000256" key="3">
    <source>
        <dbReference type="ARBA" id="ARBA00023004"/>
    </source>
</evidence>
<keyword evidence="1 4" id="KW-0349">Heme</keyword>
<dbReference type="SUPFAM" id="SSF46626">
    <property type="entry name" value="Cytochrome c"/>
    <property type="match status" value="1"/>
</dbReference>
<dbReference type="GO" id="GO:0046872">
    <property type="term" value="F:metal ion binding"/>
    <property type="evidence" value="ECO:0007669"/>
    <property type="project" value="UniProtKB-KW"/>
</dbReference>
<evidence type="ECO:0000256" key="2">
    <source>
        <dbReference type="ARBA" id="ARBA00022723"/>
    </source>
</evidence>
<protein>
    <submittedName>
        <fullName evidence="6">Nitrite reductase (NO-forming)</fullName>
    </submittedName>
</protein>
<evidence type="ECO:0000256" key="1">
    <source>
        <dbReference type="ARBA" id="ARBA00022617"/>
    </source>
</evidence>
<dbReference type="PANTHER" id="PTHR35008">
    <property type="entry name" value="BLL4482 PROTEIN-RELATED"/>
    <property type="match status" value="1"/>
</dbReference>
<keyword evidence="3 4" id="KW-0408">Iron</keyword>
<keyword evidence="7" id="KW-1185">Reference proteome</keyword>
<dbReference type="OrthoDB" id="9811395at2"/>
<dbReference type="InterPro" id="IPR009056">
    <property type="entry name" value="Cyt_c-like_dom"/>
</dbReference>
<dbReference type="PROSITE" id="PS51007">
    <property type="entry name" value="CYTC"/>
    <property type="match status" value="1"/>
</dbReference>
<dbReference type="Gene3D" id="1.10.760.10">
    <property type="entry name" value="Cytochrome c-like domain"/>
    <property type="match status" value="1"/>
</dbReference>
<evidence type="ECO:0000259" key="5">
    <source>
        <dbReference type="PROSITE" id="PS51007"/>
    </source>
</evidence>
<sequence length="141" mass="15269">MRNTCIAIGAALLGLYVTGQSCQSGEAIRTAQYITNGQKIYSMHCQNCHGARGEGLGNLYPPLTDTAFLLSHRQQLACMVKNGISGPMEVDGRVFNTEMPPNPQLAPVEIAYVLTYIGNSFGNKMGIFPQEEVQAVLDNCN</sequence>